<evidence type="ECO:0000313" key="2">
    <source>
        <dbReference type="Proteomes" id="UP000316621"/>
    </source>
</evidence>
<dbReference type="AlphaFoldDB" id="A0A4Y7KFU6"/>
<accession>A0A4Y7KFU6</accession>
<dbReference type="EMBL" id="CM010721">
    <property type="protein sequence ID" value="RZC70908.1"/>
    <property type="molecule type" value="Genomic_DNA"/>
</dbReference>
<gene>
    <name evidence="1" type="ORF">C5167_034069</name>
</gene>
<organism evidence="1 2">
    <name type="scientific">Papaver somniferum</name>
    <name type="common">Opium poppy</name>
    <dbReference type="NCBI Taxonomy" id="3469"/>
    <lineage>
        <taxon>Eukaryota</taxon>
        <taxon>Viridiplantae</taxon>
        <taxon>Streptophyta</taxon>
        <taxon>Embryophyta</taxon>
        <taxon>Tracheophyta</taxon>
        <taxon>Spermatophyta</taxon>
        <taxon>Magnoliopsida</taxon>
        <taxon>Ranunculales</taxon>
        <taxon>Papaveraceae</taxon>
        <taxon>Papaveroideae</taxon>
        <taxon>Papaver</taxon>
    </lineage>
</organism>
<proteinExistence type="predicted"/>
<sequence>MAVVSCISVVRYFSDFITTRVDVEITLDEFKVKVCKQWQQFTPLGICFFFREGGKDLPVDCDYLLQALTTLAHSKKKTSFDIFLQNVTHVASSSSSRAVSSICNGSSMSSRNNCSVGMYLEDMSKSAKPLLSDGWPKVLGEIGHLFVEGVKQVRIAYTKYRLRTGFNMVLTHNECSRFTAKCGVKECGWKFLAASIDERNEIFMVIAYNPEHTYGASGRNLNQKYSISFTSSFIFRATMELLWSIIMPIVVGKGL</sequence>
<dbReference type="Gramene" id="RZC70908">
    <property type="protein sequence ID" value="RZC70908"/>
    <property type="gene ID" value="C5167_034069"/>
</dbReference>
<evidence type="ECO:0008006" key="3">
    <source>
        <dbReference type="Google" id="ProtNLM"/>
    </source>
</evidence>
<dbReference type="Proteomes" id="UP000316621">
    <property type="component" value="Chromosome 7"/>
</dbReference>
<evidence type="ECO:0000313" key="1">
    <source>
        <dbReference type="EMBL" id="RZC70908.1"/>
    </source>
</evidence>
<protein>
    <recommendedName>
        <fullName evidence="3">Transposase MuDR plant domain-containing protein</fullName>
    </recommendedName>
</protein>
<reference evidence="1 2" key="1">
    <citation type="journal article" date="2018" name="Science">
        <title>The opium poppy genome and morphinan production.</title>
        <authorList>
            <person name="Guo L."/>
            <person name="Winzer T."/>
            <person name="Yang X."/>
            <person name="Li Y."/>
            <person name="Ning Z."/>
            <person name="He Z."/>
            <person name="Teodor R."/>
            <person name="Lu Y."/>
            <person name="Bowser T.A."/>
            <person name="Graham I.A."/>
            <person name="Ye K."/>
        </authorList>
    </citation>
    <scope>NUCLEOTIDE SEQUENCE [LARGE SCALE GENOMIC DNA]</scope>
    <source>
        <strain evidence="2">cv. HN1</strain>
        <tissue evidence="1">Leaves</tissue>
    </source>
</reference>
<name>A0A4Y7KFU6_PAPSO</name>
<keyword evidence="2" id="KW-1185">Reference proteome</keyword>